<accession>A0AB39BX80</accession>
<protein>
    <submittedName>
        <fullName evidence="1">Uncharacterized protein</fullName>
    </submittedName>
</protein>
<name>A0AB39BX80_9BACI</name>
<evidence type="ECO:0000313" key="1">
    <source>
        <dbReference type="EMBL" id="XDI38462.1"/>
    </source>
</evidence>
<organism evidence="1">
    <name type="scientific">Alkalihalophilus sp. As8PL</name>
    <dbReference type="NCBI Taxonomy" id="3237103"/>
    <lineage>
        <taxon>Bacteria</taxon>
        <taxon>Bacillati</taxon>
        <taxon>Bacillota</taxon>
        <taxon>Bacilli</taxon>
        <taxon>Bacillales</taxon>
        <taxon>Bacillaceae</taxon>
        <taxon>Alkalihalophilus</taxon>
    </lineage>
</organism>
<proteinExistence type="predicted"/>
<dbReference type="AlphaFoldDB" id="A0AB39BX80"/>
<dbReference type="RefSeq" id="WP_368505746.1">
    <property type="nucleotide sequence ID" value="NZ_CP162551.1"/>
</dbReference>
<gene>
    <name evidence="1" type="ORF">AB3N04_09180</name>
</gene>
<sequence length="174" mass="20513">MYDPTIFENLKVAIENHIYDLDNLDQIVQIHNRVDRLEMAVMAREFALRFSLRERSKPEAEINLVASVKDLAAEILDCNNLTIGCELKVKFFLKVEDVDRQCREIEEILTEIWKPELEQPIRQKLEFHYQEQGSSYHNTVIVTFPTKINEEQMEQLPEFIDHVLVSLKQLQAIK</sequence>
<dbReference type="EMBL" id="CP162551">
    <property type="protein sequence ID" value="XDI38462.1"/>
    <property type="molecule type" value="Genomic_DNA"/>
</dbReference>
<reference evidence="1" key="1">
    <citation type="submission" date="2024-07" db="EMBL/GenBank/DDBJ databases">
        <title>Identification and characteristics of an arsenic-resistant bacterial isolate, which belongs to a novel species.</title>
        <authorList>
            <person name="Juszczyk A."/>
            <person name="Kowalczyk A."/>
            <person name="Was K."/>
            <person name="Kosowicz W."/>
            <person name="Budzyn A."/>
            <person name="Latowski D."/>
        </authorList>
    </citation>
    <scope>NUCLEOTIDE SEQUENCE</scope>
    <source>
        <strain evidence="1">As8PL</strain>
    </source>
</reference>